<protein>
    <submittedName>
        <fullName evidence="2">DUF551 domain-containing protein</fullName>
    </submittedName>
</protein>
<reference evidence="2 3" key="1">
    <citation type="submission" date="2019-07" db="EMBL/GenBank/DDBJ databases">
        <title>Serratia strains were isolated from fresh produce.</title>
        <authorList>
            <person name="Cho G.-S."/>
            <person name="Stein M."/>
            <person name="Lee W."/>
            <person name="Suh S.H."/>
            <person name="Franz C.M.A.P."/>
        </authorList>
    </citation>
    <scope>NUCLEOTIDE SEQUENCE [LARGE SCALE GENOMIC DNA]</scope>
    <source>
        <strain evidence="2 3">S16</strain>
    </source>
</reference>
<evidence type="ECO:0000313" key="2">
    <source>
        <dbReference type="EMBL" id="TXE25429.1"/>
    </source>
</evidence>
<dbReference type="EMBL" id="VOUQ01000025">
    <property type="protein sequence ID" value="TXE25429.1"/>
    <property type="molecule type" value="Genomic_DNA"/>
</dbReference>
<dbReference type="AlphaFoldDB" id="A0A5C7BMG0"/>
<proteinExistence type="predicted"/>
<organism evidence="2 3">
    <name type="scientific">Serratia marcescens</name>
    <dbReference type="NCBI Taxonomy" id="615"/>
    <lineage>
        <taxon>Bacteria</taxon>
        <taxon>Pseudomonadati</taxon>
        <taxon>Pseudomonadota</taxon>
        <taxon>Gammaproteobacteria</taxon>
        <taxon>Enterobacterales</taxon>
        <taxon>Yersiniaceae</taxon>
        <taxon>Serratia</taxon>
    </lineage>
</organism>
<sequence length="167" mass="18807">MTLTTEQLKALLDELKSWQYGYDPVDDKEQFDMLATAEWAVIELLANREAQPVAWRHDDGPFAGIAITRAKSVADSWIAKGWTVTPLYTAPPAPAPAVQDGWIPCSEQTPVADGAYWCWFGKEKPSVIQQRVCIWNDRNHEWCDSSVTHWMPLPAAPDGGNDHDTRR</sequence>
<dbReference type="InterPro" id="IPR007539">
    <property type="entry name" value="DUF551"/>
</dbReference>
<dbReference type="Pfam" id="PF04448">
    <property type="entry name" value="DUF551"/>
    <property type="match status" value="1"/>
</dbReference>
<evidence type="ECO:0000259" key="1">
    <source>
        <dbReference type="Pfam" id="PF04448"/>
    </source>
</evidence>
<comment type="caution">
    <text evidence="2">The sequence shown here is derived from an EMBL/GenBank/DDBJ whole genome shotgun (WGS) entry which is preliminary data.</text>
</comment>
<dbReference type="RefSeq" id="WP_147882772.1">
    <property type="nucleotide sequence ID" value="NZ_VOUQ01000025.1"/>
</dbReference>
<feature type="domain" description="DUF551" evidence="1">
    <location>
        <begin position="101"/>
        <end position="157"/>
    </location>
</feature>
<evidence type="ECO:0000313" key="3">
    <source>
        <dbReference type="Proteomes" id="UP000321126"/>
    </source>
</evidence>
<name>A0A5C7BMG0_SERMA</name>
<gene>
    <name evidence="2" type="ORF">FOT62_24015</name>
</gene>
<dbReference type="Proteomes" id="UP000321126">
    <property type="component" value="Unassembled WGS sequence"/>
</dbReference>
<accession>A0A5C7BMG0</accession>